<evidence type="ECO:0000313" key="6">
    <source>
        <dbReference type="EMBL" id="CAK8673894.1"/>
    </source>
</evidence>
<reference evidence="6 7" key="1">
    <citation type="submission" date="2024-02" db="EMBL/GenBank/DDBJ databases">
        <authorList>
            <person name="Daric V."/>
            <person name="Darras S."/>
        </authorList>
    </citation>
    <scope>NUCLEOTIDE SEQUENCE [LARGE SCALE GENOMIC DNA]</scope>
</reference>
<evidence type="ECO:0000259" key="4">
    <source>
        <dbReference type="Pfam" id="PF00501"/>
    </source>
</evidence>
<dbReference type="Gene3D" id="3.30.300.30">
    <property type="match status" value="1"/>
</dbReference>
<dbReference type="Pfam" id="PF00501">
    <property type="entry name" value="AMP-binding"/>
    <property type="match status" value="1"/>
</dbReference>
<dbReference type="EMBL" id="CAWYQH010000002">
    <property type="protein sequence ID" value="CAK8673894.1"/>
    <property type="molecule type" value="Genomic_DNA"/>
</dbReference>
<feature type="domain" description="AMP-dependent synthetase/ligase" evidence="4">
    <location>
        <begin position="26"/>
        <end position="383"/>
    </location>
</feature>
<comment type="caution">
    <text evidence="6">The sequence shown here is derived from an EMBL/GenBank/DDBJ whole genome shotgun (WGS) entry which is preliminary data.</text>
</comment>
<dbReference type="PANTHER" id="PTHR24096:SF149">
    <property type="entry name" value="AMP-BINDING DOMAIN-CONTAINING PROTEIN-RELATED"/>
    <property type="match status" value="1"/>
</dbReference>
<dbReference type="InterPro" id="IPR045851">
    <property type="entry name" value="AMP-bd_C_sf"/>
</dbReference>
<proteinExistence type="inferred from homology"/>
<dbReference type="InterPro" id="IPR042099">
    <property type="entry name" value="ANL_N_sf"/>
</dbReference>
<sequence>MVLRSHLPDLAIPDKSLHDYLLQCLQAHGDRVAVLNAGDNKESFTFKQIRDCAVKCACALYDLGIGKGDIIATCMTNCVEYVFVMIGASACGAAVTTCNPSYTEVEIIRQFQNSQPKMVFVDACDYNKMVKVSHSVGSIKDIISAERTSICKTIYDLIDGAVEKNFPYQVEVNPDDTVMMPYSSGTTGLSKGVMITQRNLVSIIELGRVSVGNSRADTQYLVLPMFHIYGGMVTLLSLVTGSKTILEKRFTVDSFFHSVQEHKINFLYAVPPMILSICNSPQLSHYDISSLSRIISGAAPLPDGVAKQVMKKLNVRLYQGWGLTEAVPLVVSSLDVNIPIQSVGYASPNTLIKVTDPNTGKELGSYEEGEICVKGPQVMKGYYKAEAATRRSFDSDGWFRTGDIGYYDKYEYLFVVDRLKELIKYKGFQVAPAELEELLLRHPKISDVAVIGVPDIEAGEVPKAFVVATDPHLSKIDIHAFVNGKVSSYKQLRGGIEFRSFVPKSASGKILRRELRDEERRKSKL</sequence>
<accession>A0ABP0F625</accession>
<keyword evidence="3" id="KW-0443">Lipid metabolism</keyword>
<dbReference type="Gene3D" id="3.40.50.12780">
    <property type="entry name" value="N-terminal domain of ligase-like"/>
    <property type="match status" value="1"/>
</dbReference>
<comment type="similarity">
    <text evidence="1">Belongs to the ATP-dependent AMP-binding enzyme family.</text>
</comment>
<dbReference type="InterPro" id="IPR025110">
    <property type="entry name" value="AMP-bd_C"/>
</dbReference>
<dbReference type="PROSITE" id="PS00455">
    <property type="entry name" value="AMP_BINDING"/>
    <property type="match status" value="1"/>
</dbReference>
<evidence type="ECO:0000256" key="1">
    <source>
        <dbReference type="ARBA" id="ARBA00006432"/>
    </source>
</evidence>
<evidence type="ECO:0000256" key="3">
    <source>
        <dbReference type="ARBA" id="ARBA00023098"/>
    </source>
</evidence>
<evidence type="ECO:0000256" key="2">
    <source>
        <dbReference type="ARBA" id="ARBA00022598"/>
    </source>
</evidence>
<feature type="domain" description="AMP-binding enzyme C-terminal" evidence="5">
    <location>
        <begin position="434"/>
        <end position="509"/>
    </location>
</feature>
<organism evidence="6 7">
    <name type="scientific">Clavelina lepadiformis</name>
    <name type="common">Light-bulb sea squirt</name>
    <name type="synonym">Ascidia lepadiformis</name>
    <dbReference type="NCBI Taxonomy" id="159417"/>
    <lineage>
        <taxon>Eukaryota</taxon>
        <taxon>Metazoa</taxon>
        <taxon>Chordata</taxon>
        <taxon>Tunicata</taxon>
        <taxon>Ascidiacea</taxon>
        <taxon>Aplousobranchia</taxon>
        <taxon>Clavelinidae</taxon>
        <taxon>Clavelina</taxon>
    </lineage>
</organism>
<name>A0ABP0F625_CLALP</name>
<evidence type="ECO:0000259" key="5">
    <source>
        <dbReference type="Pfam" id="PF13193"/>
    </source>
</evidence>
<keyword evidence="7" id="KW-1185">Reference proteome</keyword>
<protein>
    <submittedName>
        <fullName evidence="6">Uncharacterized protein</fullName>
    </submittedName>
</protein>
<dbReference type="Pfam" id="PF13193">
    <property type="entry name" value="AMP-binding_C"/>
    <property type="match status" value="1"/>
</dbReference>
<dbReference type="PANTHER" id="PTHR24096">
    <property type="entry name" value="LONG-CHAIN-FATTY-ACID--COA LIGASE"/>
    <property type="match status" value="1"/>
</dbReference>
<gene>
    <name evidence="6" type="ORF">CVLEPA_LOCUS3633</name>
</gene>
<dbReference type="InterPro" id="IPR000873">
    <property type="entry name" value="AMP-dep_synth/lig_dom"/>
</dbReference>
<dbReference type="Proteomes" id="UP001642483">
    <property type="component" value="Unassembled WGS sequence"/>
</dbReference>
<dbReference type="SUPFAM" id="SSF56801">
    <property type="entry name" value="Acetyl-CoA synthetase-like"/>
    <property type="match status" value="1"/>
</dbReference>
<dbReference type="InterPro" id="IPR020845">
    <property type="entry name" value="AMP-binding_CS"/>
</dbReference>
<evidence type="ECO:0000313" key="7">
    <source>
        <dbReference type="Proteomes" id="UP001642483"/>
    </source>
</evidence>
<keyword evidence="2" id="KW-0436">Ligase</keyword>
<dbReference type="CDD" id="cd05911">
    <property type="entry name" value="Firefly_Luc_like"/>
    <property type="match status" value="1"/>
</dbReference>